<dbReference type="Proteomes" id="UP000681967">
    <property type="component" value="Unassembled WGS sequence"/>
</dbReference>
<dbReference type="AlphaFoldDB" id="A0A815H952"/>
<keyword evidence="2" id="KW-0732">Signal</keyword>
<evidence type="ECO:0000313" key="8">
    <source>
        <dbReference type="EMBL" id="CAF1349198.1"/>
    </source>
</evidence>
<dbReference type="PROSITE" id="PS00022">
    <property type="entry name" value="EGF_1"/>
    <property type="match status" value="1"/>
</dbReference>
<evidence type="ECO:0000256" key="4">
    <source>
        <dbReference type="ARBA" id="ARBA00023157"/>
    </source>
</evidence>
<name>A0A815H952_9BILA</name>
<organism evidence="8 11">
    <name type="scientific">Rotaria magnacalcarata</name>
    <dbReference type="NCBI Taxonomy" id="392030"/>
    <lineage>
        <taxon>Eukaryota</taxon>
        <taxon>Metazoa</taxon>
        <taxon>Spiralia</taxon>
        <taxon>Gnathifera</taxon>
        <taxon>Rotifera</taxon>
        <taxon>Eurotatoria</taxon>
        <taxon>Bdelloidea</taxon>
        <taxon>Philodinida</taxon>
        <taxon>Philodinidae</taxon>
        <taxon>Rotaria</taxon>
    </lineage>
</organism>
<comment type="caution">
    <text evidence="6">Lacks conserved residue(s) required for the propagation of feature annotation.</text>
</comment>
<keyword evidence="4 6" id="KW-1015">Disulfide bond</keyword>
<feature type="disulfide bond" evidence="6">
    <location>
        <begin position="27"/>
        <end position="36"/>
    </location>
</feature>
<dbReference type="Proteomes" id="UP000676336">
    <property type="component" value="Unassembled WGS sequence"/>
</dbReference>
<sequence>NTCLQGNPQCLNGGACISAGNTYVCSCPAGYTGVNCGTANFANTCLQGNPQCLNGGA</sequence>
<dbReference type="Proteomes" id="UP000663855">
    <property type="component" value="Unassembled WGS sequence"/>
</dbReference>
<evidence type="ECO:0000256" key="1">
    <source>
        <dbReference type="ARBA" id="ARBA00022536"/>
    </source>
</evidence>
<evidence type="ECO:0000313" key="9">
    <source>
        <dbReference type="EMBL" id="CAF4235656.1"/>
    </source>
</evidence>
<dbReference type="Pfam" id="PF00008">
    <property type="entry name" value="EGF"/>
    <property type="match status" value="1"/>
</dbReference>
<evidence type="ECO:0000313" key="10">
    <source>
        <dbReference type="EMBL" id="CAF5180676.1"/>
    </source>
</evidence>
<proteinExistence type="predicted"/>
<keyword evidence="1 6" id="KW-0245">EGF-like domain</keyword>
<feature type="non-terminal residue" evidence="8">
    <location>
        <position position="1"/>
    </location>
</feature>
<dbReference type="EMBL" id="CAJOBI010024316">
    <property type="protein sequence ID" value="CAF4235656.1"/>
    <property type="molecule type" value="Genomic_DNA"/>
</dbReference>
<dbReference type="CDD" id="cd00054">
    <property type="entry name" value="EGF_CA"/>
    <property type="match status" value="1"/>
</dbReference>
<comment type="caution">
    <text evidence="8">The sequence shown here is derived from an EMBL/GenBank/DDBJ whole genome shotgun (WGS) entry which is preliminary data.</text>
</comment>
<dbReference type="EMBL" id="CAJNOV010009063">
    <property type="protein sequence ID" value="CAF1349198.1"/>
    <property type="molecule type" value="Genomic_DNA"/>
</dbReference>
<evidence type="ECO:0000256" key="5">
    <source>
        <dbReference type="ARBA" id="ARBA00023180"/>
    </source>
</evidence>
<keyword evidence="3" id="KW-0677">Repeat</keyword>
<dbReference type="Gene3D" id="2.10.25.10">
    <property type="entry name" value="Laminin"/>
    <property type="match status" value="1"/>
</dbReference>
<evidence type="ECO:0000313" key="11">
    <source>
        <dbReference type="Proteomes" id="UP000663855"/>
    </source>
</evidence>
<reference evidence="8" key="1">
    <citation type="submission" date="2021-02" db="EMBL/GenBank/DDBJ databases">
        <authorList>
            <person name="Nowell W R."/>
        </authorList>
    </citation>
    <scope>NUCLEOTIDE SEQUENCE</scope>
</reference>
<dbReference type="FunFam" id="2.10.25.10:FF:000012">
    <property type="entry name" value="Delta-like protein"/>
    <property type="match status" value="1"/>
</dbReference>
<dbReference type="SMART" id="SM00181">
    <property type="entry name" value="EGF"/>
    <property type="match status" value="1"/>
</dbReference>
<dbReference type="PROSITE" id="PS01186">
    <property type="entry name" value="EGF_2"/>
    <property type="match status" value="1"/>
</dbReference>
<evidence type="ECO:0000256" key="3">
    <source>
        <dbReference type="ARBA" id="ARBA00022737"/>
    </source>
</evidence>
<feature type="domain" description="EGF-like" evidence="7">
    <location>
        <begin position="1"/>
        <end position="37"/>
    </location>
</feature>
<dbReference type="PROSITE" id="PS50026">
    <property type="entry name" value="EGF_3"/>
    <property type="match status" value="1"/>
</dbReference>
<protein>
    <recommendedName>
        <fullName evidence="7">EGF-like domain-containing protein</fullName>
    </recommendedName>
</protein>
<accession>A0A815H952</accession>
<dbReference type="SUPFAM" id="SSF57196">
    <property type="entry name" value="EGF/Laminin"/>
    <property type="match status" value="1"/>
</dbReference>
<evidence type="ECO:0000259" key="7">
    <source>
        <dbReference type="PROSITE" id="PS50026"/>
    </source>
</evidence>
<dbReference type="InterPro" id="IPR000742">
    <property type="entry name" value="EGF"/>
</dbReference>
<keyword evidence="5" id="KW-0325">Glycoprotein</keyword>
<dbReference type="EMBL" id="CAJOBH010290598">
    <property type="protein sequence ID" value="CAF5180676.1"/>
    <property type="molecule type" value="Genomic_DNA"/>
</dbReference>
<evidence type="ECO:0000256" key="6">
    <source>
        <dbReference type="PROSITE-ProRule" id="PRU00076"/>
    </source>
</evidence>
<gene>
    <name evidence="10" type="ORF">BYL167_LOCUS78909</name>
    <name evidence="8" type="ORF">CJN711_LOCUS19333</name>
    <name evidence="9" type="ORF">SMN809_LOCUS23339</name>
</gene>
<evidence type="ECO:0000256" key="2">
    <source>
        <dbReference type="ARBA" id="ARBA00022729"/>
    </source>
</evidence>